<reference evidence="1" key="1">
    <citation type="submission" date="2019-08" db="EMBL/GenBank/DDBJ databases">
        <authorList>
            <person name="Kucharzyk K."/>
            <person name="Murdoch R.W."/>
            <person name="Higgins S."/>
            <person name="Loffler F."/>
        </authorList>
    </citation>
    <scope>NUCLEOTIDE SEQUENCE</scope>
</reference>
<organism evidence="1">
    <name type="scientific">bioreactor metagenome</name>
    <dbReference type="NCBI Taxonomy" id="1076179"/>
    <lineage>
        <taxon>unclassified sequences</taxon>
        <taxon>metagenomes</taxon>
        <taxon>ecological metagenomes</taxon>
    </lineage>
</organism>
<comment type="caution">
    <text evidence="1">The sequence shown here is derived from an EMBL/GenBank/DDBJ whole genome shotgun (WGS) entry which is preliminary data.</text>
</comment>
<evidence type="ECO:0008006" key="2">
    <source>
        <dbReference type="Google" id="ProtNLM"/>
    </source>
</evidence>
<proteinExistence type="predicted"/>
<dbReference type="InterPro" id="IPR007169">
    <property type="entry name" value="RemA-like"/>
</dbReference>
<dbReference type="Pfam" id="PF04025">
    <property type="entry name" value="RemA-like"/>
    <property type="match status" value="1"/>
</dbReference>
<accession>A0A645AHA0</accession>
<dbReference type="AlphaFoldDB" id="A0A645AHA0"/>
<sequence length="85" mass="9434">MYIHLGRDVVVRDHCIIGIFDLDKTTTGAVSREFLKAAEKADRVTNVSSELPKSFVVTVEDNIQRVYISPISTATLNERLANGRA</sequence>
<dbReference type="EMBL" id="VSSQ01013920">
    <property type="protein sequence ID" value="MPM52565.1"/>
    <property type="molecule type" value="Genomic_DNA"/>
</dbReference>
<dbReference type="NCBIfam" id="NF046065">
    <property type="entry name" value="MtxRegRemB"/>
    <property type="match status" value="1"/>
</dbReference>
<evidence type="ECO:0000313" key="1">
    <source>
        <dbReference type="EMBL" id="MPM52565.1"/>
    </source>
</evidence>
<gene>
    <name evidence="1" type="ORF">SDC9_99325</name>
</gene>
<protein>
    <recommendedName>
        <fullName evidence="2">DUF370 domain-containing protein</fullName>
    </recommendedName>
</protein>
<name>A0A645AHA0_9ZZZZ</name>